<sequence length="1102" mass="119757">MSSRTDNDNAGANSEAHTHRVGDQSRSRSRRRLDDQRSGIPTDHQNQRSSSRRPPPHDGNYYLPTNYMAPYSSTPRRVGDLAFADSPTGSSVSGPFEFGSRHTSFVSAQSVRDPLLHAALGFTDERSRPAGSQPVKAYQDIVQKILVLEGNFRTYGASQRMAIEFCWDELVKLITAYYPDYDTTTSVLYTELYYSNKLLGSGTIGNAGEFRVAVGRMLTLAREQVDDEQDSDKVEVRFAIRLGCSATDVYQYFARCPAGAAGAEHPESSAAGGDRADDAGDGEPAILPAPTTVPSGPAGVGEQRGSDEAAAAEGPTVSTGRSGGDDSDSNSSDDVEIVSSRSIGPASGNNKVQALITDNRDDWKDWPPTCEFFGHDPLEKDGNKGQGAWLPGTKYSLRPNQMIDVFNYYRRATTGEQSPEGSVLAHDMGVGKTVLYLAIIAVRRLVLLSRKHAKQFPHLHASEDGRCAMTGRPFGMQCACEKDGLSEAIADLSSVGANMLMVPAALVTQAVRCGDAFLEARVSFQLPTGETESAPFLRVVDWAESSPGDAAIESIRSRFVFVPDAADDLPAATATRVPYSEDAGQRLLEKAGTSVRLGARRKPLQIPSTIILTIGRQRVSLDKSWRNRWSDQVELRVAQKEARAVIQYLATYYFGLIVWDEAHQVRDTDSKLATVLFEITRRQQRRPLTVAATGSPFVTNLADGTLMLAWTKGLHRKTEIDGLRAQLRAANLALSSKPFEEAKPLAAPLMRGVMRRTADSTCLGHPIMIRQTVTEETIDCPVDAVFAPAVAALTTAVGRKYSKKLEALIAAKTSAVDIQSVTSATKMDMDEDLRTLDLIINVPGLHQATLDATAAGDPIKTTVAGFVSAIKSDKAKSGKGDVPRAYLKDGAVPDAIMTQLDTMLADCSRFRALRDVCHKAYKDTQAYPEDGEAWSGFAGPKNVLVLTTWPFVAFMLQLWVERNLDPGRFQSGLLHSGMKESERLDVTDWFGVFADDDGEPKAKTKILITTYKLGGTGLDTLKVANHLVHYGVHKNINDVSQGSGRIDRQGQQLHSTIYFLRSQEQPHDQLATTVAGSRTGLFGAHGLVGRLASWSDEADTAV</sequence>
<dbReference type="Proteomes" id="UP000305883">
    <property type="component" value="Unassembled WGS sequence"/>
</dbReference>
<comment type="caution">
    <text evidence="3">The sequence shown here is derived from an EMBL/GenBank/DDBJ whole genome shotgun (WGS) entry which is preliminary data.</text>
</comment>
<reference evidence="3 4" key="1">
    <citation type="journal article" date="2019" name="Genome Biol. Evol.">
        <title>Genomic Plasticity Mediated by Transposable Elements in the Plant Pathogenic Fungus Colletotrichum higginsianum.</title>
        <authorList>
            <person name="Tsushima A."/>
            <person name="Gan P."/>
            <person name="Kumakura N."/>
            <person name="Narusaka M."/>
            <person name="Takano Y."/>
            <person name="Narusaka Y."/>
            <person name="Shirasu K."/>
        </authorList>
    </citation>
    <scope>NUCLEOTIDE SEQUENCE [LARGE SCALE GENOMIC DNA]</scope>
    <source>
        <strain evidence="3 4">MAFF305635-RFP</strain>
    </source>
</reference>
<evidence type="ECO:0000313" key="3">
    <source>
        <dbReference type="EMBL" id="TIC89455.1"/>
    </source>
</evidence>
<dbReference type="EMBL" id="MWPZ01000017">
    <property type="protein sequence ID" value="TIC89455.1"/>
    <property type="molecule type" value="Genomic_DNA"/>
</dbReference>
<proteinExistence type="predicted"/>
<name>A0A4T0VCU8_9PEZI</name>
<gene>
    <name evidence="3" type="ORF">CH35J_012892</name>
</gene>
<feature type="compositionally biased region" description="Acidic residues" evidence="1">
    <location>
        <begin position="325"/>
        <end position="336"/>
    </location>
</feature>
<protein>
    <recommendedName>
        <fullName evidence="2">Helicase C-terminal domain-containing protein</fullName>
    </recommendedName>
</protein>
<dbReference type="OrthoDB" id="4811426at2759"/>
<feature type="compositionally biased region" description="Polar residues" evidence="1">
    <location>
        <begin position="1"/>
        <end position="12"/>
    </location>
</feature>
<feature type="domain" description="Helicase C-terminal" evidence="2">
    <location>
        <begin position="965"/>
        <end position="1050"/>
    </location>
</feature>
<dbReference type="SUPFAM" id="SSF52540">
    <property type="entry name" value="P-loop containing nucleoside triphosphate hydrolases"/>
    <property type="match status" value="2"/>
</dbReference>
<dbReference type="InterPro" id="IPR027417">
    <property type="entry name" value="P-loop_NTPase"/>
</dbReference>
<feature type="region of interest" description="Disordered" evidence="1">
    <location>
        <begin position="261"/>
        <end position="351"/>
    </location>
</feature>
<evidence type="ECO:0000259" key="2">
    <source>
        <dbReference type="Pfam" id="PF00271"/>
    </source>
</evidence>
<evidence type="ECO:0000256" key="1">
    <source>
        <dbReference type="SAM" id="MobiDB-lite"/>
    </source>
</evidence>
<dbReference type="Gene3D" id="3.40.50.300">
    <property type="entry name" value="P-loop containing nucleotide triphosphate hydrolases"/>
    <property type="match status" value="2"/>
</dbReference>
<dbReference type="Pfam" id="PF00271">
    <property type="entry name" value="Helicase_C"/>
    <property type="match status" value="1"/>
</dbReference>
<organism evidence="3 4">
    <name type="scientific">Colletotrichum higginsianum</name>
    <dbReference type="NCBI Taxonomy" id="80884"/>
    <lineage>
        <taxon>Eukaryota</taxon>
        <taxon>Fungi</taxon>
        <taxon>Dikarya</taxon>
        <taxon>Ascomycota</taxon>
        <taxon>Pezizomycotina</taxon>
        <taxon>Sordariomycetes</taxon>
        <taxon>Hypocreomycetidae</taxon>
        <taxon>Glomerellales</taxon>
        <taxon>Glomerellaceae</taxon>
        <taxon>Colletotrichum</taxon>
        <taxon>Colletotrichum destructivum species complex</taxon>
    </lineage>
</organism>
<accession>A0A4T0VCU8</accession>
<dbReference type="AlphaFoldDB" id="A0A4T0VCU8"/>
<evidence type="ECO:0000313" key="4">
    <source>
        <dbReference type="Proteomes" id="UP000305883"/>
    </source>
</evidence>
<feature type="compositionally biased region" description="Basic and acidic residues" evidence="1">
    <location>
        <begin position="16"/>
        <end position="37"/>
    </location>
</feature>
<dbReference type="InterPro" id="IPR001650">
    <property type="entry name" value="Helicase_C-like"/>
</dbReference>
<feature type="region of interest" description="Disordered" evidence="1">
    <location>
        <begin position="1"/>
        <end position="68"/>
    </location>
</feature>